<dbReference type="PANTHER" id="PTHR20991">
    <property type="entry name" value="PARATHYROID HORMONE-RESPONSIVE B1 GENE"/>
    <property type="match status" value="1"/>
</dbReference>
<feature type="compositionally biased region" description="Polar residues" evidence="1">
    <location>
        <begin position="40"/>
        <end position="58"/>
    </location>
</feature>
<dbReference type="AlphaFoldDB" id="A0AAD9C9P8"/>
<dbReference type="InterPro" id="IPR055364">
    <property type="entry name" value="PTHB1_CtH_dom"/>
</dbReference>
<comment type="caution">
    <text evidence="3">The sequence shown here is derived from an EMBL/GenBank/DDBJ whole genome shotgun (WGS) entry which is preliminary data.</text>
</comment>
<evidence type="ECO:0000256" key="1">
    <source>
        <dbReference type="SAM" id="MobiDB-lite"/>
    </source>
</evidence>
<keyword evidence="4" id="KW-1185">Reference proteome</keyword>
<evidence type="ECO:0000313" key="3">
    <source>
        <dbReference type="EMBL" id="KAK1895784.1"/>
    </source>
</evidence>
<feature type="non-terminal residue" evidence="3">
    <location>
        <position position="418"/>
    </location>
</feature>
<dbReference type="InterPro" id="IPR026511">
    <property type="entry name" value="PTHB1"/>
</dbReference>
<dbReference type="GO" id="GO:0034464">
    <property type="term" value="C:BBSome"/>
    <property type="evidence" value="ECO:0007669"/>
    <property type="project" value="InterPro"/>
</dbReference>
<dbReference type="Proteomes" id="UP001228049">
    <property type="component" value="Unassembled WGS sequence"/>
</dbReference>
<feature type="region of interest" description="Disordered" evidence="1">
    <location>
        <begin position="375"/>
        <end position="401"/>
    </location>
</feature>
<evidence type="ECO:0000313" key="4">
    <source>
        <dbReference type="Proteomes" id="UP001228049"/>
    </source>
</evidence>
<gene>
    <name evidence="3" type="ORF">KUDE01_021235</name>
</gene>
<protein>
    <submittedName>
        <fullName evidence="3">Protein PTHB1</fullName>
    </submittedName>
</protein>
<evidence type="ECO:0000259" key="2">
    <source>
        <dbReference type="Pfam" id="PF23339"/>
    </source>
</evidence>
<proteinExistence type="predicted"/>
<dbReference type="GO" id="GO:0016020">
    <property type="term" value="C:membrane"/>
    <property type="evidence" value="ECO:0007669"/>
    <property type="project" value="TreeGrafter"/>
</dbReference>
<feature type="domain" description="PTHB1 C-terminal helix bundle" evidence="2">
    <location>
        <begin position="228"/>
        <end position="285"/>
    </location>
</feature>
<dbReference type="PANTHER" id="PTHR20991:SF0">
    <property type="entry name" value="PROTEIN PTHB1"/>
    <property type="match status" value="1"/>
</dbReference>
<name>A0AAD9C9P8_DISEL</name>
<dbReference type="EMBL" id="JASDAP010000010">
    <property type="protein sequence ID" value="KAK1895784.1"/>
    <property type="molecule type" value="Genomic_DNA"/>
</dbReference>
<organism evidence="3 4">
    <name type="scientific">Dissostichus eleginoides</name>
    <name type="common">Patagonian toothfish</name>
    <name type="synonym">Dissostichus amissus</name>
    <dbReference type="NCBI Taxonomy" id="100907"/>
    <lineage>
        <taxon>Eukaryota</taxon>
        <taxon>Metazoa</taxon>
        <taxon>Chordata</taxon>
        <taxon>Craniata</taxon>
        <taxon>Vertebrata</taxon>
        <taxon>Euteleostomi</taxon>
        <taxon>Actinopterygii</taxon>
        <taxon>Neopterygii</taxon>
        <taxon>Teleostei</taxon>
        <taxon>Neoteleostei</taxon>
        <taxon>Acanthomorphata</taxon>
        <taxon>Eupercaria</taxon>
        <taxon>Perciformes</taxon>
        <taxon>Notothenioidei</taxon>
        <taxon>Nototheniidae</taxon>
        <taxon>Dissostichus</taxon>
    </lineage>
</organism>
<feature type="compositionally biased region" description="Basic residues" evidence="1">
    <location>
        <begin position="376"/>
        <end position="391"/>
    </location>
</feature>
<accession>A0AAD9C9P8</accession>
<dbReference type="GO" id="GO:0060271">
    <property type="term" value="P:cilium assembly"/>
    <property type="evidence" value="ECO:0007669"/>
    <property type="project" value="TreeGrafter"/>
</dbReference>
<reference evidence="3" key="1">
    <citation type="submission" date="2023-04" db="EMBL/GenBank/DDBJ databases">
        <title>Chromosome-level genome of Chaenocephalus aceratus.</title>
        <authorList>
            <person name="Park H."/>
        </authorList>
    </citation>
    <scope>NUCLEOTIDE SEQUENCE</scope>
    <source>
        <strain evidence="3">DE</strain>
        <tissue evidence="3">Muscle</tissue>
    </source>
</reference>
<feature type="non-terminal residue" evidence="3">
    <location>
        <position position="1"/>
    </location>
</feature>
<sequence>TQTYLSWTEGGRVSHTTYHRRIKLFVGDRVNARVKGKQKASLSQPERKQQSGAGSLTERQPHKSRRRVSAEPRPVKASLTALIGEAGTSDGFCQTHCCHLTLTEIVIALAEAAQEAREQLEEALVRLRGSSHLLVLLLSLWQGLPPDQTSILEAALLPLLQDTPQLVRSFQVRSFQVSAVPSLSERPLNGINLRNVKPKNKGKERKVQIKGGTRGEEEGNPFSISPAPGWEESCDAAVSHLLRSCLSRSPRDQATSLAQQGGPVLGLPRDTAHLKKHITLLCERIAKGGRLTLASEVNAPVPLQQLSVSPIFSPQPRIKQECSGASADPHSAEQLLLQPKLSRTGPKRHLNGGVEPIAEVSADGEEPELQQEATKFIKKKQPSKKVKKANKKGRDSSLDGLPTITRTSSLLLISGLVA</sequence>
<feature type="region of interest" description="Disordered" evidence="1">
    <location>
        <begin position="35"/>
        <end position="74"/>
    </location>
</feature>
<feature type="region of interest" description="Disordered" evidence="1">
    <location>
        <begin position="196"/>
        <end position="228"/>
    </location>
</feature>
<dbReference type="Pfam" id="PF23339">
    <property type="entry name" value="PTHB1_CtH"/>
    <property type="match status" value="1"/>
</dbReference>